<evidence type="ECO:0000259" key="3">
    <source>
        <dbReference type="Pfam" id="PF06722"/>
    </source>
</evidence>
<dbReference type="FunFam" id="3.40.50.2000:FF:000009">
    <property type="entry name" value="Sterol 3-beta-glucosyltransferase UGT80A2"/>
    <property type="match status" value="1"/>
</dbReference>
<evidence type="ECO:0000313" key="4">
    <source>
        <dbReference type="EMBL" id="XDQ38179.1"/>
    </source>
</evidence>
<feature type="domain" description="Glycosyltransferase family 28 N-terminal" evidence="2">
    <location>
        <begin position="3"/>
        <end position="72"/>
    </location>
</feature>
<keyword evidence="1" id="KW-0808">Transferase</keyword>
<evidence type="ECO:0000259" key="2">
    <source>
        <dbReference type="Pfam" id="PF03033"/>
    </source>
</evidence>
<name>A0AB39QAR2_9ACTN</name>
<dbReference type="GO" id="GO:0016758">
    <property type="term" value="F:hexosyltransferase activity"/>
    <property type="evidence" value="ECO:0007669"/>
    <property type="project" value="InterPro"/>
</dbReference>
<dbReference type="PANTHER" id="PTHR48050:SF13">
    <property type="entry name" value="STEROL 3-BETA-GLUCOSYLTRANSFERASE UGT80A2"/>
    <property type="match status" value="1"/>
</dbReference>
<dbReference type="SUPFAM" id="SSF53756">
    <property type="entry name" value="UDP-Glycosyltransferase/glycogen phosphorylase"/>
    <property type="match status" value="1"/>
</dbReference>
<dbReference type="EMBL" id="CP163439">
    <property type="protein sequence ID" value="XDQ38179.1"/>
    <property type="molecule type" value="Genomic_DNA"/>
</dbReference>
<sequence length="423" mass="46024">MRIALLTMGSRGDVQPFVALGSGLRDRGHQVVLGAPEALRPLVEKAGLEHRTTPGDPDGFFTMPEVREALRRAPSMRNLVKALPKAPEGYDQQVLDEIEAAAEGVDLVLHSPLTVAAAFGTSRAPWLSACWWPNTETTAFPAIESGQRLMGPFTGLYNHFTHVRAATEDWTWRGPEIDEYRARRGLPPFGADSPLRRLGRDQPHLYPFSPSVLPKPADWPARCHVTGYWFWDEPGWQPPAGLEDFLAAGTPPVALTLGSTWPVHRQDETLEYAIAAARGAGRRLLVVGGPDGALPDDVFRLAGADYSWLFPRTAAVIHHGGFGTTADVLRAGVPHVVVPVFADHPFWAARLHRAGLAGRPVPMRRMNRRELATSVLRAATDPAMAARARRLGRVVSAERGVDTACTVIEEWATAKGNRASSAG</sequence>
<dbReference type="InterPro" id="IPR002213">
    <property type="entry name" value="UDP_glucos_trans"/>
</dbReference>
<dbReference type="InterPro" id="IPR010610">
    <property type="entry name" value="EryCIII-like_C"/>
</dbReference>
<evidence type="ECO:0000256" key="1">
    <source>
        <dbReference type="ARBA" id="ARBA00022679"/>
    </source>
</evidence>
<proteinExistence type="predicted"/>
<dbReference type="GO" id="GO:0008194">
    <property type="term" value="F:UDP-glycosyltransferase activity"/>
    <property type="evidence" value="ECO:0007669"/>
    <property type="project" value="InterPro"/>
</dbReference>
<protein>
    <submittedName>
        <fullName evidence="4">Glycosyltransferase</fullName>
    </submittedName>
</protein>
<gene>
    <name evidence="4" type="ORF">AB5J49_35170</name>
</gene>
<dbReference type="InterPro" id="IPR050426">
    <property type="entry name" value="Glycosyltransferase_28"/>
</dbReference>
<accession>A0AB39QAR2</accession>
<dbReference type="RefSeq" id="WP_369172883.1">
    <property type="nucleotide sequence ID" value="NZ_CP163439.1"/>
</dbReference>
<dbReference type="Gene3D" id="3.40.50.2000">
    <property type="entry name" value="Glycogen Phosphorylase B"/>
    <property type="match status" value="2"/>
</dbReference>
<dbReference type="PANTHER" id="PTHR48050">
    <property type="entry name" value="STEROL 3-BETA-GLUCOSYLTRANSFERASE"/>
    <property type="match status" value="1"/>
</dbReference>
<organism evidence="4">
    <name type="scientific">Streptomyces sp. R28</name>
    <dbReference type="NCBI Taxonomy" id="3238628"/>
    <lineage>
        <taxon>Bacteria</taxon>
        <taxon>Bacillati</taxon>
        <taxon>Actinomycetota</taxon>
        <taxon>Actinomycetes</taxon>
        <taxon>Kitasatosporales</taxon>
        <taxon>Streptomycetaceae</taxon>
        <taxon>Streptomyces</taxon>
    </lineage>
</organism>
<reference evidence="4" key="1">
    <citation type="submission" date="2024-07" db="EMBL/GenBank/DDBJ databases">
        <authorList>
            <person name="Yu S.T."/>
        </authorList>
    </citation>
    <scope>NUCLEOTIDE SEQUENCE</scope>
    <source>
        <strain evidence="4">R28</strain>
    </source>
</reference>
<dbReference type="AlphaFoldDB" id="A0AB39QAR2"/>
<dbReference type="InterPro" id="IPR004276">
    <property type="entry name" value="GlycoTrans_28_N"/>
</dbReference>
<dbReference type="CDD" id="cd03784">
    <property type="entry name" value="GT1_Gtf-like"/>
    <property type="match status" value="1"/>
</dbReference>
<dbReference type="Pfam" id="PF03033">
    <property type="entry name" value="Glyco_transf_28"/>
    <property type="match status" value="1"/>
</dbReference>
<feature type="domain" description="Erythromycin biosynthesis protein CIII-like C-terminal" evidence="3">
    <location>
        <begin position="293"/>
        <end position="392"/>
    </location>
</feature>
<dbReference type="Pfam" id="PF06722">
    <property type="entry name" value="EryCIII-like_C"/>
    <property type="match status" value="1"/>
</dbReference>
<dbReference type="GO" id="GO:0005975">
    <property type="term" value="P:carbohydrate metabolic process"/>
    <property type="evidence" value="ECO:0007669"/>
    <property type="project" value="InterPro"/>
</dbReference>
<dbReference type="GO" id="GO:0033072">
    <property type="term" value="P:vancomycin biosynthetic process"/>
    <property type="evidence" value="ECO:0007669"/>
    <property type="project" value="UniProtKB-ARBA"/>
</dbReference>